<evidence type="ECO:0000256" key="3">
    <source>
        <dbReference type="ARBA" id="ARBA00006014"/>
    </source>
</evidence>
<dbReference type="FunFam" id="3.40.630.10:FF:000029">
    <property type="entry name" value="Glutaminyl-peptide cyclotransferase"/>
    <property type="match status" value="1"/>
</dbReference>
<name>A0A3B3DL22_ORYME</name>
<dbReference type="OrthoDB" id="3907302at2759"/>
<evidence type="ECO:0000256" key="2">
    <source>
        <dbReference type="ARBA" id="ARBA00004613"/>
    </source>
</evidence>
<keyword evidence="9" id="KW-0732">Signal</keyword>
<comment type="similarity">
    <text evidence="3">Belongs to the glutaminyl-peptide cyclotransferase family.</text>
</comment>
<evidence type="ECO:0000256" key="4">
    <source>
        <dbReference type="ARBA" id="ARBA00012012"/>
    </source>
</evidence>
<dbReference type="GO" id="GO:0005576">
    <property type="term" value="C:extracellular region"/>
    <property type="evidence" value="ECO:0007669"/>
    <property type="project" value="UniProtKB-SubCell"/>
</dbReference>
<sequence length="421" mass="47359">MRLDSRGEDTQTHDPRHRARSVVWSAASGPPSCFPHDLKAPSGGAGMWKGATASIAERSHSLSTMRVFCTVFICVTSILHTYGVPWTEEKLYHTAAALTDDEIRAALSHTDLEQMWQRDLTPLLVTRYPGSTGSQAVQQHIKTTLGSLGAGWEVTEDKFVSHTPYGLLPFTNLIATLNPSAKRRLVVACHYDSKYYPPQWHGREFQGATDSAVPCAMMLELARALDEELKAHKTQNPNLTLQLIFFDGEEALFQWTSTDSLYGSRHLASKMEATPHSEGDPEINQLHGIDLFVLLDLIGAPAPRFGNQFPNTAPWFTRLQDIEKRLHSLNQLEEHPDSVQYFWPDYLVGGILDDHIPFLNRGVRILHLIPTPFPPVWHTFDDNEQHLDRSTIQNLNKILQVFVLEYLNATPVITSTPQNEP</sequence>
<dbReference type="InterPro" id="IPR040234">
    <property type="entry name" value="QC/QCL"/>
</dbReference>
<evidence type="ECO:0000256" key="1">
    <source>
        <dbReference type="ARBA" id="ARBA00000001"/>
    </source>
</evidence>
<evidence type="ECO:0000256" key="11">
    <source>
        <dbReference type="ARBA" id="ARBA00023157"/>
    </source>
</evidence>
<comment type="subcellular location">
    <subcellularLocation>
        <location evidence="2">Secreted</location>
    </subcellularLocation>
</comment>
<dbReference type="CDD" id="cd03880">
    <property type="entry name" value="M28_QC_like"/>
    <property type="match status" value="1"/>
</dbReference>
<protein>
    <recommendedName>
        <fullName evidence="5">Glutaminyl-peptide cyclotransferase</fullName>
        <ecNumber evidence="4">2.3.2.5</ecNumber>
    </recommendedName>
    <alternativeName>
        <fullName evidence="14">Glutaminyl cyclase</fullName>
    </alternativeName>
    <alternativeName>
        <fullName evidence="15">Glutaminyl-tRNA cyclotransferase</fullName>
    </alternativeName>
</protein>
<dbReference type="GeneTree" id="ENSGT00390000003107"/>
<evidence type="ECO:0000256" key="14">
    <source>
        <dbReference type="ARBA" id="ARBA00033159"/>
    </source>
</evidence>
<feature type="region of interest" description="Disordered" evidence="16">
    <location>
        <begin position="1"/>
        <end position="22"/>
    </location>
</feature>
<keyword evidence="13" id="KW-0012">Acyltransferase</keyword>
<evidence type="ECO:0000256" key="10">
    <source>
        <dbReference type="ARBA" id="ARBA00022833"/>
    </source>
</evidence>
<dbReference type="PANTHER" id="PTHR12283:SF5">
    <property type="entry name" value="GLUTAMINYL-PEPTIDE CYCLOTRANSFERASE"/>
    <property type="match status" value="1"/>
</dbReference>
<dbReference type="PANTHER" id="PTHR12283">
    <property type="entry name" value="GLUTAMINYL-PEPTIDE CYCLOTRANSFERASE"/>
    <property type="match status" value="1"/>
</dbReference>
<dbReference type="GO" id="GO:0016603">
    <property type="term" value="F:glutaminyl-peptide cyclotransferase activity"/>
    <property type="evidence" value="ECO:0007669"/>
    <property type="project" value="UniProtKB-EC"/>
</dbReference>
<keyword evidence="7" id="KW-0808">Transferase</keyword>
<evidence type="ECO:0000256" key="8">
    <source>
        <dbReference type="ARBA" id="ARBA00022723"/>
    </source>
</evidence>
<dbReference type="PaxDb" id="30732-ENSOMEP00000030813"/>
<keyword evidence="12" id="KW-0325">Glycoprotein</keyword>
<evidence type="ECO:0000256" key="6">
    <source>
        <dbReference type="ARBA" id="ARBA00022525"/>
    </source>
</evidence>
<organism evidence="18 19">
    <name type="scientific">Oryzias melastigma</name>
    <name type="common">Marine medaka</name>
    <dbReference type="NCBI Taxonomy" id="30732"/>
    <lineage>
        <taxon>Eukaryota</taxon>
        <taxon>Metazoa</taxon>
        <taxon>Chordata</taxon>
        <taxon>Craniata</taxon>
        <taxon>Vertebrata</taxon>
        <taxon>Euteleostomi</taxon>
        <taxon>Actinopterygii</taxon>
        <taxon>Neopterygii</taxon>
        <taxon>Teleostei</taxon>
        <taxon>Neoteleostei</taxon>
        <taxon>Acanthomorphata</taxon>
        <taxon>Ovalentaria</taxon>
        <taxon>Atherinomorphae</taxon>
        <taxon>Beloniformes</taxon>
        <taxon>Adrianichthyidae</taxon>
        <taxon>Oryziinae</taxon>
        <taxon>Oryzias</taxon>
    </lineage>
</organism>
<dbReference type="Ensembl" id="ENSOMET00000033294.1">
    <property type="protein sequence ID" value="ENSOMEP00000030813.1"/>
    <property type="gene ID" value="ENSOMEG00000000392.1"/>
</dbReference>
<dbReference type="Proteomes" id="UP000261560">
    <property type="component" value="Unplaced"/>
</dbReference>
<keyword evidence="6" id="KW-0964">Secreted</keyword>
<dbReference type="STRING" id="30732.ENSOMEP00000030813"/>
<evidence type="ECO:0000256" key="16">
    <source>
        <dbReference type="SAM" id="MobiDB-lite"/>
    </source>
</evidence>
<evidence type="ECO:0000256" key="5">
    <source>
        <dbReference type="ARBA" id="ARBA00016861"/>
    </source>
</evidence>
<evidence type="ECO:0000313" key="19">
    <source>
        <dbReference type="Proteomes" id="UP000261560"/>
    </source>
</evidence>
<evidence type="ECO:0000256" key="13">
    <source>
        <dbReference type="ARBA" id="ARBA00023315"/>
    </source>
</evidence>
<dbReference type="InterPro" id="IPR037457">
    <property type="entry name" value="M28_QC"/>
</dbReference>
<dbReference type="OMA" id="THWAYQK"/>
<dbReference type="Gene3D" id="3.40.630.10">
    <property type="entry name" value="Zn peptidases"/>
    <property type="match status" value="1"/>
</dbReference>
<keyword evidence="8" id="KW-0479">Metal-binding</keyword>
<comment type="catalytic activity">
    <reaction evidence="1">
        <text>N-terminal L-glutaminyl-[peptide] = N-terminal 5-oxo-L-prolyl-[peptide] + NH4(+)</text>
        <dbReference type="Rhea" id="RHEA:23652"/>
        <dbReference type="Rhea" id="RHEA-COMP:11736"/>
        <dbReference type="Rhea" id="RHEA-COMP:11846"/>
        <dbReference type="ChEBI" id="CHEBI:28938"/>
        <dbReference type="ChEBI" id="CHEBI:64722"/>
        <dbReference type="ChEBI" id="CHEBI:87215"/>
        <dbReference type="EC" id="2.3.2.5"/>
    </reaction>
</comment>
<reference evidence="18" key="1">
    <citation type="submission" date="2025-08" db="UniProtKB">
        <authorList>
            <consortium name="Ensembl"/>
        </authorList>
    </citation>
    <scope>IDENTIFICATION</scope>
</reference>
<feature type="compositionally biased region" description="Basic and acidic residues" evidence="16">
    <location>
        <begin position="1"/>
        <end position="14"/>
    </location>
</feature>
<dbReference type="InterPro" id="IPR007484">
    <property type="entry name" value="Peptidase_M28"/>
</dbReference>
<accession>A0A3B3DL22</accession>
<dbReference type="EC" id="2.3.2.5" evidence="4"/>
<evidence type="ECO:0000256" key="15">
    <source>
        <dbReference type="ARBA" id="ARBA00042699"/>
    </source>
</evidence>
<keyword evidence="10" id="KW-0862">Zinc</keyword>
<evidence type="ECO:0000313" key="18">
    <source>
        <dbReference type="Ensembl" id="ENSOMEP00000030813.1"/>
    </source>
</evidence>
<dbReference type="AlphaFoldDB" id="A0A3B3DL22"/>
<dbReference type="SUPFAM" id="SSF53187">
    <property type="entry name" value="Zn-dependent exopeptidases"/>
    <property type="match status" value="1"/>
</dbReference>
<dbReference type="GO" id="GO:0008270">
    <property type="term" value="F:zinc ion binding"/>
    <property type="evidence" value="ECO:0007669"/>
    <property type="project" value="TreeGrafter"/>
</dbReference>
<proteinExistence type="inferred from homology"/>
<reference evidence="18" key="2">
    <citation type="submission" date="2025-09" db="UniProtKB">
        <authorList>
            <consortium name="Ensembl"/>
        </authorList>
    </citation>
    <scope>IDENTIFICATION</scope>
</reference>
<evidence type="ECO:0000259" key="17">
    <source>
        <dbReference type="Pfam" id="PF04389"/>
    </source>
</evidence>
<keyword evidence="19" id="KW-1185">Reference proteome</keyword>
<dbReference type="Pfam" id="PF04389">
    <property type="entry name" value="Peptidase_M28"/>
    <property type="match status" value="1"/>
</dbReference>
<evidence type="ECO:0000256" key="9">
    <source>
        <dbReference type="ARBA" id="ARBA00022729"/>
    </source>
</evidence>
<keyword evidence="11" id="KW-1015">Disulfide bond</keyword>
<evidence type="ECO:0000256" key="12">
    <source>
        <dbReference type="ARBA" id="ARBA00023180"/>
    </source>
</evidence>
<evidence type="ECO:0000256" key="7">
    <source>
        <dbReference type="ARBA" id="ARBA00022679"/>
    </source>
</evidence>
<feature type="domain" description="Peptidase M28" evidence="17">
    <location>
        <begin position="172"/>
        <end position="400"/>
    </location>
</feature>